<name>A0ACC0SPH4_POPTR</name>
<proteinExistence type="predicted"/>
<organism evidence="1 2">
    <name type="scientific">Populus trichocarpa</name>
    <name type="common">Western balsam poplar</name>
    <name type="synonym">Populus balsamifera subsp. trichocarpa</name>
    <dbReference type="NCBI Taxonomy" id="3694"/>
    <lineage>
        <taxon>Eukaryota</taxon>
        <taxon>Viridiplantae</taxon>
        <taxon>Streptophyta</taxon>
        <taxon>Embryophyta</taxon>
        <taxon>Tracheophyta</taxon>
        <taxon>Spermatophyta</taxon>
        <taxon>Magnoliopsida</taxon>
        <taxon>eudicotyledons</taxon>
        <taxon>Gunneridae</taxon>
        <taxon>Pentapetalae</taxon>
        <taxon>rosids</taxon>
        <taxon>fabids</taxon>
        <taxon>Malpighiales</taxon>
        <taxon>Salicaceae</taxon>
        <taxon>Saliceae</taxon>
        <taxon>Populus</taxon>
    </lineage>
</organism>
<dbReference type="Proteomes" id="UP000006729">
    <property type="component" value="Chromosome 7"/>
</dbReference>
<evidence type="ECO:0000313" key="1">
    <source>
        <dbReference type="EMBL" id="KAI9391108.1"/>
    </source>
</evidence>
<keyword evidence="2" id="KW-1185">Reference proteome</keyword>
<dbReference type="EMBL" id="CM009296">
    <property type="protein sequence ID" value="KAI9391108.1"/>
    <property type="molecule type" value="Genomic_DNA"/>
</dbReference>
<accession>A0ACC0SPH4</accession>
<reference evidence="1 2" key="1">
    <citation type="journal article" date="2006" name="Science">
        <title>The genome of black cottonwood, Populus trichocarpa (Torr. &amp; Gray).</title>
        <authorList>
            <person name="Tuskan G.A."/>
            <person name="Difazio S."/>
            <person name="Jansson S."/>
            <person name="Bohlmann J."/>
            <person name="Grigoriev I."/>
            <person name="Hellsten U."/>
            <person name="Putnam N."/>
            <person name="Ralph S."/>
            <person name="Rombauts S."/>
            <person name="Salamov A."/>
            <person name="Schein J."/>
            <person name="Sterck L."/>
            <person name="Aerts A."/>
            <person name="Bhalerao R.R."/>
            <person name="Bhalerao R.P."/>
            <person name="Blaudez D."/>
            <person name="Boerjan W."/>
            <person name="Brun A."/>
            <person name="Brunner A."/>
            <person name="Busov V."/>
            <person name="Campbell M."/>
            <person name="Carlson J."/>
            <person name="Chalot M."/>
            <person name="Chapman J."/>
            <person name="Chen G.L."/>
            <person name="Cooper D."/>
            <person name="Coutinho P.M."/>
            <person name="Couturier J."/>
            <person name="Covert S."/>
            <person name="Cronk Q."/>
            <person name="Cunningham R."/>
            <person name="Davis J."/>
            <person name="Degroeve S."/>
            <person name="Dejardin A."/>
            <person name="Depamphilis C."/>
            <person name="Detter J."/>
            <person name="Dirks B."/>
            <person name="Dubchak I."/>
            <person name="Duplessis S."/>
            <person name="Ehlting J."/>
            <person name="Ellis B."/>
            <person name="Gendler K."/>
            <person name="Goodstein D."/>
            <person name="Gribskov M."/>
            <person name="Grimwood J."/>
            <person name="Groover A."/>
            <person name="Gunter L."/>
            <person name="Hamberger B."/>
            <person name="Heinze B."/>
            <person name="Helariutta Y."/>
            <person name="Henrissat B."/>
            <person name="Holligan D."/>
            <person name="Holt R."/>
            <person name="Huang W."/>
            <person name="Islam-Faridi N."/>
            <person name="Jones S."/>
            <person name="Jones-Rhoades M."/>
            <person name="Jorgensen R."/>
            <person name="Joshi C."/>
            <person name="Kangasjarvi J."/>
            <person name="Karlsson J."/>
            <person name="Kelleher C."/>
            <person name="Kirkpatrick R."/>
            <person name="Kirst M."/>
            <person name="Kohler A."/>
            <person name="Kalluri U."/>
            <person name="Larimer F."/>
            <person name="Leebens-Mack J."/>
            <person name="Leple J.C."/>
            <person name="Locascio P."/>
            <person name="Lou Y."/>
            <person name="Lucas S."/>
            <person name="Martin F."/>
            <person name="Montanini B."/>
            <person name="Napoli C."/>
            <person name="Nelson D.R."/>
            <person name="Nelson C."/>
            <person name="Nieminen K."/>
            <person name="Nilsson O."/>
            <person name="Pereda V."/>
            <person name="Peter G."/>
            <person name="Philippe R."/>
            <person name="Pilate G."/>
            <person name="Poliakov A."/>
            <person name="Razumovskaya J."/>
            <person name="Richardson P."/>
            <person name="Rinaldi C."/>
            <person name="Ritland K."/>
            <person name="Rouze P."/>
            <person name="Ryaboy D."/>
            <person name="Schmutz J."/>
            <person name="Schrader J."/>
            <person name="Segerman B."/>
            <person name="Shin H."/>
            <person name="Siddiqui A."/>
            <person name="Sterky F."/>
            <person name="Terry A."/>
            <person name="Tsai C.J."/>
            <person name="Uberbacher E."/>
            <person name="Unneberg P."/>
            <person name="Vahala J."/>
            <person name="Wall K."/>
            <person name="Wessler S."/>
            <person name="Yang G."/>
            <person name="Yin T."/>
            <person name="Douglas C."/>
            <person name="Marra M."/>
            <person name="Sandberg G."/>
            <person name="Van de Peer Y."/>
            <person name="Rokhsar D."/>
        </authorList>
    </citation>
    <scope>NUCLEOTIDE SEQUENCE [LARGE SCALE GENOMIC DNA]</scope>
    <source>
        <strain evidence="2">cv. Nisqually</strain>
    </source>
</reference>
<comment type="caution">
    <text evidence="1">The sequence shown here is derived from an EMBL/GenBank/DDBJ whole genome shotgun (WGS) entry which is preliminary data.</text>
</comment>
<gene>
    <name evidence="1" type="ORF">POPTR_007G044350v4</name>
</gene>
<protein>
    <submittedName>
        <fullName evidence="1">Uncharacterized protein</fullName>
    </submittedName>
</protein>
<sequence length="166" mass="18132">MKQNLISSQSSLCALPSPGGAKYHDNKGWSSERVPHPSSGSSRRHVSALTLFYSGRALPSKWEDAERWICSPVLGYGVAKSSRCHPLRRAKSKSGPINVHPEIVGVELVIVGRVMWERLASGPGWYDLVSECSSSSSQGMTLNVPLSIWKVNLAISTMLNMNPLKD</sequence>
<evidence type="ECO:0000313" key="2">
    <source>
        <dbReference type="Proteomes" id="UP000006729"/>
    </source>
</evidence>